<proteinExistence type="predicted"/>
<dbReference type="Proteomes" id="UP000694844">
    <property type="component" value="Chromosome 6"/>
</dbReference>
<dbReference type="KEGG" id="cvn:111099810"/>
<keyword evidence="1" id="KW-0812">Transmembrane</keyword>
<evidence type="ECO:0000313" key="3">
    <source>
        <dbReference type="RefSeq" id="XP_022286981.1"/>
    </source>
</evidence>
<evidence type="ECO:0000256" key="1">
    <source>
        <dbReference type="SAM" id="Phobius"/>
    </source>
</evidence>
<protein>
    <submittedName>
        <fullName evidence="3">Uncharacterized protein LOC111099810</fullName>
    </submittedName>
</protein>
<organism evidence="2 3">
    <name type="scientific">Crassostrea virginica</name>
    <name type="common">Eastern oyster</name>
    <dbReference type="NCBI Taxonomy" id="6565"/>
    <lineage>
        <taxon>Eukaryota</taxon>
        <taxon>Metazoa</taxon>
        <taxon>Spiralia</taxon>
        <taxon>Lophotrochozoa</taxon>
        <taxon>Mollusca</taxon>
        <taxon>Bivalvia</taxon>
        <taxon>Autobranchia</taxon>
        <taxon>Pteriomorphia</taxon>
        <taxon>Ostreida</taxon>
        <taxon>Ostreoidea</taxon>
        <taxon>Ostreidae</taxon>
        <taxon>Crassostrea</taxon>
    </lineage>
</organism>
<dbReference type="RefSeq" id="XP_022286981.1">
    <property type="nucleotide sequence ID" value="XM_022431273.1"/>
</dbReference>
<reference evidence="3" key="1">
    <citation type="submission" date="2025-08" db="UniProtKB">
        <authorList>
            <consortium name="RefSeq"/>
        </authorList>
    </citation>
    <scope>IDENTIFICATION</scope>
    <source>
        <tissue evidence="3">Whole sample</tissue>
    </source>
</reference>
<gene>
    <name evidence="3" type="primary">LOC111099810</name>
</gene>
<feature type="transmembrane region" description="Helical" evidence="1">
    <location>
        <begin position="186"/>
        <end position="205"/>
    </location>
</feature>
<sequence>MLVYVVLKEIILNACLVWSFFQANVFGEVHISTCSLKAVVKVNSCPKGQRDWLEASDKKGCNRMISPCANSKPFVYHCVENHWGNKTFEICAPLINIIGHSCPEYNQGGGIIQGHLNKSCNGSQFSRSCPFKYKSNKVYRYQQCYSYWKAEDQRMSTQTEKFTGEATTSITTTIGPITVDRGNNKLLFLCLIPFLVIIGVLGVCMHKKWTRNRDLPGRVTTEVIPDNLRKDHQSLLPAKSPF</sequence>
<keyword evidence="1" id="KW-1133">Transmembrane helix</keyword>
<keyword evidence="2" id="KW-1185">Reference proteome</keyword>
<keyword evidence="1" id="KW-0472">Membrane</keyword>
<evidence type="ECO:0000313" key="2">
    <source>
        <dbReference type="Proteomes" id="UP000694844"/>
    </source>
</evidence>
<name>A0A8B8A689_CRAVI</name>
<dbReference type="AlphaFoldDB" id="A0A8B8A689"/>
<accession>A0A8B8A689</accession>
<dbReference type="GeneID" id="111099810"/>